<accession>A0A8J3Z9V7</accession>
<sequence length="132" mass="14267">MIVRTFTHTWNMRVRIYAFDDVRLPLRDGISIPQLLAGLVAAAVWMPLCALLGLGGLVGNVGIAILVYAGPPVLLMLQVDRPVAHEKKVEEWLGAIAVRSQEPRMLGGMAAAHPARPIVLTASRWIPDGGGR</sequence>
<protein>
    <submittedName>
        <fullName evidence="2">Uncharacterized protein</fullName>
    </submittedName>
</protein>
<evidence type="ECO:0000313" key="2">
    <source>
        <dbReference type="EMBL" id="GIJ60059.1"/>
    </source>
</evidence>
<dbReference type="Proteomes" id="UP000612585">
    <property type="component" value="Unassembled WGS sequence"/>
</dbReference>
<feature type="transmembrane region" description="Helical" evidence="1">
    <location>
        <begin position="35"/>
        <end position="55"/>
    </location>
</feature>
<proteinExistence type="predicted"/>
<reference evidence="2" key="1">
    <citation type="submission" date="2021-01" db="EMBL/GenBank/DDBJ databases">
        <title>Whole genome shotgun sequence of Virgisporangium aurantiacum NBRC 16421.</title>
        <authorList>
            <person name="Komaki H."/>
            <person name="Tamura T."/>
        </authorList>
    </citation>
    <scope>NUCLEOTIDE SEQUENCE</scope>
    <source>
        <strain evidence="2">NBRC 16421</strain>
    </source>
</reference>
<keyword evidence="1" id="KW-0812">Transmembrane</keyword>
<dbReference type="RefSeq" id="WP_204003836.1">
    <property type="nucleotide sequence ID" value="NZ_BOPG01000050.1"/>
</dbReference>
<keyword evidence="1" id="KW-1133">Transmembrane helix</keyword>
<feature type="transmembrane region" description="Helical" evidence="1">
    <location>
        <begin position="61"/>
        <end position="79"/>
    </location>
</feature>
<dbReference type="AlphaFoldDB" id="A0A8J3Z9V7"/>
<keyword evidence="3" id="KW-1185">Reference proteome</keyword>
<evidence type="ECO:0000256" key="1">
    <source>
        <dbReference type="SAM" id="Phobius"/>
    </source>
</evidence>
<gene>
    <name evidence="2" type="ORF">Vau01_075750</name>
</gene>
<evidence type="ECO:0000313" key="3">
    <source>
        <dbReference type="Proteomes" id="UP000612585"/>
    </source>
</evidence>
<comment type="caution">
    <text evidence="2">The sequence shown here is derived from an EMBL/GenBank/DDBJ whole genome shotgun (WGS) entry which is preliminary data.</text>
</comment>
<name>A0A8J3Z9V7_9ACTN</name>
<organism evidence="2 3">
    <name type="scientific">Virgisporangium aurantiacum</name>
    <dbReference type="NCBI Taxonomy" id="175570"/>
    <lineage>
        <taxon>Bacteria</taxon>
        <taxon>Bacillati</taxon>
        <taxon>Actinomycetota</taxon>
        <taxon>Actinomycetes</taxon>
        <taxon>Micromonosporales</taxon>
        <taxon>Micromonosporaceae</taxon>
        <taxon>Virgisporangium</taxon>
    </lineage>
</organism>
<keyword evidence="1" id="KW-0472">Membrane</keyword>
<dbReference type="EMBL" id="BOPG01000050">
    <property type="protein sequence ID" value="GIJ60059.1"/>
    <property type="molecule type" value="Genomic_DNA"/>
</dbReference>